<dbReference type="PANTHER" id="PTHR30629">
    <property type="entry name" value="PROPHAGE INTEGRASE"/>
    <property type="match status" value="1"/>
</dbReference>
<dbReference type="PANTHER" id="PTHR30629:SF2">
    <property type="entry name" value="PROPHAGE INTEGRASE INTS-RELATED"/>
    <property type="match status" value="1"/>
</dbReference>
<dbReference type="Gene3D" id="3.30.160.390">
    <property type="entry name" value="Integrase, DNA-binding domain"/>
    <property type="match status" value="1"/>
</dbReference>
<reference evidence="4 5" key="1">
    <citation type="submission" date="2020-02" db="EMBL/GenBank/DDBJ databases">
        <title>Paraburkholderia simonii sp. nov. and Paraburkholderia youngii sp. nov. Brazilian and Mexican Mimosa-associated rhizobia.</title>
        <authorList>
            <person name="Mavima L."/>
            <person name="Beukes C.W."/>
            <person name="Chan W.Y."/>
            <person name="Palmer M."/>
            <person name="De Meyer S.E."/>
            <person name="James E.K."/>
            <person name="Venter S.N."/>
            <person name="Steenkamp E.T."/>
        </authorList>
    </citation>
    <scope>NUCLEOTIDE SEQUENCE [LARGE SCALE GENOMIC DNA]</scope>
    <source>
        <strain evidence="4 5">JPY169</strain>
    </source>
</reference>
<proteinExistence type="inferred from homology"/>
<dbReference type="Proteomes" id="UP000594380">
    <property type="component" value="Unassembled WGS sequence"/>
</dbReference>
<sequence length="116" mass="12990">MPLTDTQVRTARYNPEGAGNRLSDGGRMYLQLDKSGAKYWRMNYRFAGKDKTLALGVYPDVSLAAARKKRDEVCARLAAGMDPSAVKRLISVQPDSQQAIRLKRLHWHGCKNVNPT</sequence>
<protein>
    <submittedName>
        <fullName evidence="4">DUF4102 domain-containing protein</fullName>
    </submittedName>
</protein>
<dbReference type="InterPro" id="IPR025166">
    <property type="entry name" value="Integrase_DNA_bind_dom"/>
</dbReference>
<dbReference type="InterPro" id="IPR050808">
    <property type="entry name" value="Phage_Integrase"/>
</dbReference>
<evidence type="ECO:0000259" key="3">
    <source>
        <dbReference type="Pfam" id="PF13356"/>
    </source>
</evidence>
<dbReference type="GO" id="GO:0015074">
    <property type="term" value="P:DNA integration"/>
    <property type="evidence" value="ECO:0007669"/>
    <property type="project" value="UniProtKB-KW"/>
</dbReference>
<accession>A0A7Y6JY68</accession>
<name>A0A7Y6JY68_9BURK</name>
<dbReference type="InterPro" id="IPR038488">
    <property type="entry name" value="Integrase_DNA-bd_sf"/>
</dbReference>
<evidence type="ECO:0000313" key="5">
    <source>
        <dbReference type="Proteomes" id="UP000594380"/>
    </source>
</evidence>
<dbReference type="EMBL" id="JAALDK010000001">
    <property type="protein sequence ID" value="NUY00351.1"/>
    <property type="molecule type" value="Genomic_DNA"/>
</dbReference>
<organism evidence="4 5">
    <name type="scientific">Paraburkholderia youngii</name>
    <dbReference type="NCBI Taxonomy" id="2782701"/>
    <lineage>
        <taxon>Bacteria</taxon>
        <taxon>Pseudomonadati</taxon>
        <taxon>Pseudomonadota</taxon>
        <taxon>Betaproteobacteria</taxon>
        <taxon>Burkholderiales</taxon>
        <taxon>Burkholderiaceae</taxon>
        <taxon>Paraburkholderia</taxon>
    </lineage>
</organism>
<evidence type="ECO:0000256" key="1">
    <source>
        <dbReference type="ARBA" id="ARBA00008857"/>
    </source>
</evidence>
<evidence type="ECO:0000313" key="4">
    <source>
        <dbReference type="EMBL" id="NUY00351.1"/>
    </source>
</evidence>
<gene>
    <name evidence="4" type="ORF">G5S42_11720</name>
</gene>
<feature type="domain" description="Integrase DNA-binding" evidence="3">
    <location>
        <begin position="3"/>
        <end position="88"/>
    </location>
</feature>
<comment type="caution">
    <text evidence="4">The sequence shown here is derived from an EMBL/GenBank/DDBJ whole genome shotgun (WGS) entry which is preliminary data.</text>
</comment>
<comment type="similarity">
    <text evidence="1">Belongs to the 'phage' integrase family.</text>
</comment>
<keyword evidence="2" id="KW-0229">DNA integration</keyword>
<evidence type="ECO:0000256" key="2">
    <source>
        <dbReference type="ARBA" id="ARBA00022908"/>
    </source>
</evidence>
<dbReference type="Pfam" id="PF13356">
    <property type="entry name" value="Arm-DNA-bind_3"/>
    <property type="match status" value="1"/>
</dbReference>
<dbReference type="AlphaFoldDB" id="A0A7Y6JY68"/>